<dbReference type="PIRSF" id="PIRSF019083">
    <property type="entry name" value="UCP019083_VanZ"/>
    <property type="match status" value="1"/>
</dbReference>
<evidence type="ECO:0000313" key="3">
    <source>
        <dbReference type="EMBL" id="MCY9595038.1"/>
    </source>
</evidence>
<gene>
    <name evidence="3" type="ORF">M5X16_04515</name>
    <name evidence="4" type="ORF">PC41400_09605</name>
</gene>
<dbReference type="AlphaFoldDB" id="A0A410WTU2"/>
<protein>
    <submittedName>
        <fullName evidence="4">VanZ family protein</fullName>
    </submittedName>
</protein>
<dbReference type="Proteomes" id="UP000288943">
    <property type="component" value="Chromosome"/>
</dbReference>
<dbReference type="Proteomes" id="UP001527202">
    <property type="component" value="Unassembled WGS sequence"/>
</dbReference>
<dbReference type="NCBIfam" id="NF037970">
    <property type="entry name" value="vanZ_1"/>
    <property type="match status" value="1"/>
</dbReference>
<dbReference type="KEGG" id="pchi:PC41400_09605"/>
<evidence type="ECO:0000313" key="6">
    <source>
        <dbReference type="Proteomes" id="UP001527202"/>
    </source>
</evidence>
<dbReference type="GeneID" id="95375061"/>
<dbReference type="InterPro" id="IPR006976">
    <property type="entry name" value="VanZ-like"/>
</dbReference>
<dbReference type="EMBL" id="JAMDMJ010000004">
    <property type="protein sequence ID" value="MCY9595038.1"/>
    <property type="molecule type" value="Genomic_DNA"/>
</dbReference>
<reference evidence="3 6" key="2">
    <citation type="submission" date="2022-05" db="EMBL/GenBank/DDBJ databases">
        <title>Genome Sequencing of Bee-Associated Microbes.</title>
        <authorList>
            <person name="Dunlap C."/>
        </authorList>
    </citation>
    <scope>NUCLEOTIDE SEQUENCE [LARGE SCALE GENOMIC DNA]</scope>
    <source>
        <strain evidence="3 6">NRRL B-23120</strain>
    </source>
</reference>
<dbReference type="InterPro" id="IPR016747">
    <property type="entry name" value="Phosphotransbutyrylase"/>
</dbReference>
<keyword evidence="6" id="KW-1185">Reference proteome</keyword>
<dbReference type="OrthoDB" id="291892at2"/>
<evidence type="ECO:0000256" key="1">
    <source>
        <dbReference type="SAM" id="Phobius"/>
    </source>
</evidence>
<organism evidence="4 5">
    <name type="scientific">Paenibacillus chitinolyticus</name>
    <dbReference type="NCBI Taxonomy" id="79263"/>
    <lineage>
        <taxon>Bacteria</taxon>
        <taxon>Bacillati</taxon>
        <taxon>Bacillota</taxon>
        <taxon>Bacilli</taxon>
        <taxon>Bacillales</taxon>
        <taxon>Paenibacillaceae</taxon>
        <taxon>Paenibacillus</taxon>
    </lineage>
</organism>
<reference evidence="4 5" key="1">
    <citation type="submission" date="2018-01" db="EMBL/GenBank/DDBJ databases">
        <title>The whole genome sequencing and assembly of Paenibacillus chitinolyticus KCCM 41400 strain.</title>
        <authorList>
            <person name="Kim J.-Y."/>
            <person name="Park M.-K."/>
            <person name="Lee Y.-J."/>
            <person name="Yi H."/>
            <person name="Bahn Y.-S."/>
            <person name="Kim J.F."/>
            <person name="Lee D.-W."/>
        </authorList>
    </citation>
    <scope>NUCLEOTIDE SEQUENCE [LARGE SCALE GENOMIC DNA]</scope>
    <source>
        <strain evidence="4 5">KCCM 41400</strain>
    </source>
</reference>
<evidence type="ECO:0000259" key="2">
    <source>
        <dbReference type="Pfam" id="PF04892"/>
    </source>
</evidence>
<feature type="transmembrane region" description="Helical" evidence="1">
    <location>
        <begin position="103"/>
        <end position="120"/>
    </location>
</feature>
<keyword evidence="1" id="KW-0472">Membrane</keyword>
<dbReference type="RefSeq" id="WP_042230964.1">
    <property type="nucleotide sequence ID" value="NZ_CP026520.1"/>
</dbReference>
<accession>A0A410WTU2</accession>
<proteinExistence type="predicted"/>
<dbReference type="Pfam" id="PF04892">
    <property type="entry name" value="VanZ"/>
    <property type="match status" value="1"/>
</dbReference>
<feature type="transmembrane region" description="Helical" evidence="1">
    <location>
        <begin position="7"/>
        <end position="24"/>
    </location>
</feature>
<keyword evidence="1" id="KW-0812">Transmembrane</keyword>
<name>A0A410WTU2_9BACL</name>
<keyword evidence="1" id="KW-1133">Transmembrane helix</keyword>
<sequence>MKPRLRTYGWWLAATLVWMIFIFAKSAETYQEQDMRPFIRDLIQEDVLRQWIPQVEFTYDGGLVTYKKPYDFTEFIIRKAGHVSEFALLAFLWIRTLLAMKRPFWTAWLAGGFLAVLYAASDEWHQSFVPGRTGHAIDVGMDSVGVLLVMAVFAIIRLIRAWNVRSR</sequence>
<feature type="domain" description="VanZ-like" evidence="2">
    <location>
        <begin position="12"/>
        <end position="156"/>
    </location>
</feature>
<feature type="transmembrane region" description="Helical" evidence="1">
    <location>
        <begin position="75"/>
        <end position="94"/>
    </location>
</feature>
<evidence type="ECO:0000313" key="4">
    <source>
        <dbReference type="EMBL" id="QAV17906.1"/>
    </source>
</evidence>
<feature type="transmembrane region" description="Helical" evidence="1">
    <location>
        <begin position="140"/>
        <end position="159"/>
    </location>
</feature>
<evidence type="ECO:0000313" key="5">
    <source>
        <dbReference type="Proteomes" id="UP000288943"/>
    </source>
</evidence>
<dbReference type="EMBL" id="CP026520">
    <property type="protein sequence ID" value="QAV17906.1"/>
    <property type="molecule type" value="Genomic_DNA"/>
</dbReference>